<organism evidence="1 2">
    <name type="scientific">Microcystis aeruginosa Ma_QC_Ca_00000000_S207</name>
    <dbReference type="NCBI Taxonomy" id="2486251"/>
    <lineage>
        <taxon>Bacteria</taxon>
        <taxon>Bacillati</taxon>
        <taxon>Cyanobacteriota</taxon>
        <taxon>Cyanophyceae</taxon>
        <taxon>Oscillatoriophycideae</taxon>
        <taxon>Chroococcales</taxon>
        <taxon>Microcystaceae</taxon>
        <taxon>Microcystis</taxon>
    </lineage>
</organism>
<evidence type="ECO:0000313" key="2">
    <source>
        <dbReference type="Proteomes" id="UP000320293"/>
    </source>
</evidence>
<dbReference type="Proteomes" id="UP000320293">
    <property type="component" value="Unassembled WGS sequence"/>
</dbReference>
<accession>A0A552FMM1</accession>
<comment type="caution">
    <text evidence="1">The sequence shown here is derived from an EMBL/GenBank/DDBJ whole genome shotgun (WGS) entry which is preliminary data.</text>
</comment>
<evidence type="ECO:0000313" key="1">
    <source>
        <dbReference type="EMBL" id="TRU47969.1"/>
    </source>
</evidence>
<name>A0A552FMM1_MICAE</name>
<dbReference type="AlphaFoldDB" id="A0A552FMM1"/>
<proteinExistence type="predicted"/>
<reference evidence="1 2" key="1">
    <citation type="submission" date="2019-01" db="EMBL/GenBank/DDBJ databases">
        <title>Coherence of Microcystis species and biogeography revealed through population genomics.</title>
        <authorList>
            <person name="Perez-Carrascal O.M."/>
            <person name="Terrat Y."/>
            <person name="Giani A."/>
            <person name="Fortin N."/>
            <person name="Tromas N."/>
            <person name="Shapiro B.J."/>
        </authorList>
    </citation>
    <scope>NUCLEOTIDE SEQUENCE [LARGE SCALE GENOMIC DNA]</scope>
    <source>
        <strain evidence="1">Ma_QC_Ca_00000000_S207</strain>
    </source>
</reference>
<gene>
    <name evidence="1" type="ORF">EWV91_10095</name>
</gene>
<protein>
    <submittedName>
        <fullName evidence="1">Uncharacterized protein</fullName>
    </submittedName>
</protein>
<dbReference type="EMBL" id="SFBF01000190">
    <property type="protein sequence ID" value="TRU47969.1"/>
    <property type="molecule type" value="Genomic_DNA"/>
</dbReference>
<sequence length="80" mass="8733">MTQPIYEGTWEEIASIASELTGRRVRLTVLDLISDEEKTPPSDSLAEVFKGKVGIIEEASPDLSTQTGEKFAGLVPEKLL</sequence>